<dbReference type="AlphaFoldDB" id="A0A9D9DZL7"/>
<evidence type="ECO:0000256" key="4">
    <source>
        <dbReference type="ARBA" id="ARBA00023004"/>
    </source>
</evidence>
<comment type="caution">
    <text evidence="8">The sequence shown here is derived from an EMBL/GenBank/DDBJ whole genome shotgun (WGS) entry which is preliminary data.</text>
</comment>
<evidence type="ECO:0000313" key="9">
    <source>
        <dbReference type="Proteomes" id="UP000823615"/>
    </source>
</evidence>
<dbReference type="GO" id="GO:0016829">
    <property type="term" value="F:lyase activity"/>
    <property type="evidence" value="ECO:0007669"/>
    <property type="project" value="UniProtKB-KW"/>
</dbReference>
<evidence type="ECO:0000256" key="6">
    <source>
        <dbReference type="ARBA" id="ARBA00023239"/>
    </source>
</evidence>
<dbReference type="EMBL" id="JADIMT010000069">
    <property type="protein sequence ID" value="MBO8436496.1"/>
    <property type="molecule type" value="Genomic_DNA"/>
</dbReference>
<dbReference type="GO" id="GO:0051539">
    <property type="term" value="F:4 iron, 4 sulfur cluster binding"/>
    <property type="evidence" value="ECO:0007669"/>
    <property type="project" value="UniProtKB-KW"/>
</dbReference>
<evidence type="ECO:0000256" key="5">
    <source>
        <dbReference type="ARBA" id="ARBA00023014"/>
    </source>
</evidence>
<keyword evidence="6" id="KW-0456">Lyase</keyword>
<keyword evidence="5" id="KW-0411">Iron-sulfur</keyword>
<proteinExistence type="inferred from homology"/>
<dbReference type="GO" id="GO:0046872">
    <property type="term" value="F:metal ion binding"/>
    <property type="evidence" value="ECO:0007669"/>
    <property type="project" value="UniProtKB-KW"/>
</dbReference>
<evidence type="ECO:0000313" key="8">
    <source>
        <dbReference type="EMBL" id="MBO8436496.1"/>
    </source>
</evidence>
<evidence type="ECO:0000256" key="2">
    <source>
        <dbReference type="ARBA" id="ARBA00022485"/>
    </source>
</evidence>
<evidence type="ECO:0000256" key="1">
    <source>
        <dbReference type="ARBA" id="ARBA00008876"/>
    </source>
</evidence>
<protein>
    <submittedName>
        <fullName evidence="8">Fumarate hydratase</fullName>
    </submittedName>
</protein>
<evidence type="ECO:0000256" key="3">
    <source>
        <dbReference type="ARBA" id="ARBA00022723"/>
    </source>
</evidence>
<evidence type="ECO:0000259" key="7">
    <source>
        <dbReference type="Pfam" id="PF05681"/>
    </source>
</evidence>
<sequence length="274" mass="29310">MELDKAISRVAEAIIEAERKLPVDVCESIINCHVDGGKAESVMNAIKQNLEIASKTGLPMCQDTGVFWCLVSIGRESSVDLATVEHVVIEGCRKAAEDGYLRRSVVADPYSGRKNTGTNLPPFIYYELTDGSSVELSFLLKGFGSENCSGVCMLRPTDGADGIVNAVVEMMKRAGGKPCPPVFLGVGVGGTMDRAAFLSKKAFFRENMDRELSERILAAVNKLEIGPGGLGGEPTALSVSLLSEPTHIAGLPVALTVSCWAERKAVIRFEEGEL</sequence>
<keyword evidence="4" id="KW-0408">Iron</keyword>
<comment type="similarity">
    <text evidence="1">Belongs to the class-I fumarase family.</text>
</comment>
<dbReference type="InterPro" id="IPR004646">
    <property type="entry name" value="Fe-S_hydro-lyase_TtdA-typ_cat"/>
</dbReference>
<accession>A0A9D9DZL7</accession>
<dbReference type="Proteomes" id="UP000823615">
    <property type="component" value="Unassembled WGS sequence"/>
</dbReference>
<dbReference type="NCBIfam" id="TIGR00722">
    <property type="entry name" value="ttdA_fumA_fumB"/>
    <property type="match status" value="1"/>
</dbReference>
<keyword evidence="2" id="KW-0004">4Fe-4S</keyword>
<reference evidence="8" key="2">
    <citation type="journal article" date="2021" name="PeerJ">
        <title>Extensive microbial diversity within the chicken gut microbiome revealed by metagenomics and culture.</title>
        <authorList>
            <person name="Gilroy R."/>
            <person name="Ravi A."/>
            <person name="Getino M."/>
            <person name="Pursley I."/>
            <person name="Horton D.L."/>
            <person name="Alikhan N.F."/>
            <person name="Baker D."/>
            <person name="Gharbi K."/>
            <person name="Hall N."/>
            <person name="Watson M."/>
            <person name="Adriaenssens E.M."/>
            <person name="Foster-Nyarko E."/>
            <person name="Jarju S."/>
            <person name="Secka A."/>
            <person name="Antonio M."/>
            <person name="Oren A."/>
            <person name="Chaudhuri R.R."/>
            <person name="La Ragione R."/>
            <person name="Hildebrand F."/>
            <person name="Pallen M.J."/>
        </authorList>
    </citation>
    <scope>NUCLEOTIDE SEQUENCE</scope>
    <source>
        <strain evidence="8">7293</strain>
    </source>
</reference>
<dbReference type="Pfam" id="PF05681">
    <property type="entry name" value="Fumerase"/>
    <property type="match status" value="1"/>
</dbReference>
<feature type="domain" description="Fe-S hydro-lyase tartrate dehydratase alpha-type catalytic" evidence="7">
    <location>
        <begin position="9"/>
        <end position="267"/>
    </location>
</feature>
<dbReference type="PANTHER" id="PTHR30389">
    <property type="entry name" value="FUMARATE HYDRATASE-RELATED"/>
    <property type="match status" value="1"/>
</dbReference>
<organism evidence="8 9">
    <name type="scientific">Candidatus Ornithospirochaeta stercoripullorum</name>
    <dbReference type="NCBI Taxonomy" id="2840899"/>
    <lineage>
        <taxon>Bacteria</taxon>
        <taxon>Pseudomonadati</taxon>
        <taxon>Spirochaetota</taxon>
        <taxon>Spirochaetia</taxon>
        <taxon>Spirochaetales</taxon>
        <taxon>Spirochaetaceae</taxon>
        <taxon>Spirochaetaceae incertae sedis</taxon>
        <taxon>Candidatus Ornithospirochaeta</taxon>
    </lineage>
</organism>
<keyword evidence="3" id="KW-0479">Metal-binding</keyword>
<dbReference type="PANTHER" id="PTHR30389:SF17">
    <property type="entry name" value="L(+)-TARTRATE DEHYDRATASE SUBUNIT ALPHA-RELATED"/>
    <property type="match status" value="1"/>
</dbReference>
<dbReference type="InterPro" id="IPR051208">
    <property type="entry name" value="Class-I_Fumarase/Tartrate_DH"/>
</dbReference>
<name>A0A9D9DZL7_9SPIO</name>
<gene>
    <name evidence="8" type="ORF">IAA97_05915</name>
</gene>
<reference evidence="8" key="1">
    <citation type="submission" date="2020-10" db="EMBL/GenBank/DDBJ databases">
        <authorList>
            <person name="Gilroy R."/>
        </authorList>
    </citation>
    <scope>NUCLEOTIDE SEQUENCE</scope>
    <source>
        <strain evidence="8">7293</strain>
    </source>
</reference>